<proteinExistence type="predicted"/>
<comment type="caution">
    <text evidence="1">The sequence shown here is derived from an EMBL/GenBank/DDBJ whole genome shotgun (WGS) entry which is preliminary data.</text>
</comment>
<dbReference type="Proteomes" id="UP001358586">
    <property type="component" value="Chromosome 12"/>
</dbReference>
<accession>A0ABR0MMJ2</accession>
<keyword evidence="2" id="KW-1185">Reference proteome</keyword>
<gene>
    <name evidence="1" type="ORF">PVK06_043086</name>
</gene>
<name>A0ABR0MMJ2_GOSAR</name>
<dbReference type="EMBL" id="JARKNE010000012">
    <property type="protein sequence ID" value="KAK5775216.1"/>
    <property type="molecule type" value="Genomic_DNA"/>
</dbReference>
<protein>
    <submittedName>
        <fullName evidence="1">Uncharacterized protein</fullName>
    </submittedName>
</protein>
<reference evidence="1 2" key="1">
    <citation type="submission" date="2023-03" db="EMBL/GenBank/DDBJ databases">
        <title>WGS of Gossypium arboreum.</title>
        <authorList>
            <person name="Yu D."/>
        </authorList>
    </citation>
    <scope>NUCLEOTIDE SEQUENCE [LARGE SCALE GENOMIC DNA]</scope>
    <source>
        <tissue evidence="1">Leaf</tissue>
    </source>
</reference>
<sequence length="85" mass="10084">MDLIVYEFYASLKERENRRLLSEILTHITVRGQHVLVMPHGICHFYDALFYASNFLDSIDLNFYRGTDMDAIINYLTDRQGEWAH</sequence>
<organism evidence="1 2">
    <name type="scientific">Gossypium arboreum</name>
    <name type="common">Tree cotton</name>
    <name type="synonym">Gossypium nanking</name>
    <dbReference type="NCBI Taxonomy" id="29729"/>
    <lineage>
        <taxon>Eukaryota</taxon>
        <taxon>Viridiplantae</taxon>
        <taxon>Streptophyta</taxon>
        <taxon>Embryophyta</taxon>
        <taxon>Tracheophyta</taxon>
        <taxon>Spermatophyta</taxon>
        <taxon>Magnoliopsida</taxon>
        <taxon>eudicotyledons</taxon>
        <taxon>Gunneridae</taxon>
        <taxon>Pentapetalae</taxon>
        <taxon>rosids</taxon>
        <taxon>malvids</taxon>
        <taxon>Malvales</taxon>
        <taxon>Malvaceae</taxon>
        <taxon>Malvoideae</taxon>
        <taxon>Gossypium</taxon>
    </lineage>
</organism>
<evidence type="ECO:0000313" key="1">
    <source>
        <dbReference type="EMBL" id="KAK5775216.1"/>
    </source>
</evidence>
<evidence type="ECO:0000313" key="2">
    <source>
        <dbReference type="Proteomes" id="UP001358586"/>
    </source>
</evidence>